<dbReference type="NCBIfam" id="NF045540">
    <property type="entry name" value="scaf_prot_MCP1"/>
    <property type="match status" value="1"/>
</dbReference>
<dbReference type="PANTHER" id="PTHR10381:SF70">
    <property type="entry name" value="ATP-DEPENDENT CLP PROTEASE PROTEOLYTIC SUBUNIT"/>
    <property type="match status" value="1"/>
</dbReference>
<dbReference type="GO" id="GO:0004252">
    <property type="term" value="F:serine-type endopeptidase activity"/>
    <property type="evidence" value="ECO:0007669"/>
    <property type="project" value="InterPro"/>
</dbReference>
<protein>
    <recommendedName>
        <fullName evidence="6">ATP-dependent Clp protease proteolytic subunit</fullName>
    </recommendedName>
</protein>
<dbReference type="Proteomes" id="UP000864586">
    <property type="component" value="Unassembled WGS sequence"/>
</dbReference>
<reference evidence="7" key="1">
    <citation type="submission" date="2018-05" db="EMBL/GenBank/DDBJ databases">
        <authorList>
            <person name="Ashton P.M."/>
            <person name="Dallman T."/>
            <person name="Nair S."/>
            <person name="De Pinna E."/>
            <person name="Peters T."/>
            <person name="Grant K."/>
        </authorList>
    </citation>
    <scope>NUCLEOTIDE SEQUENCE</scope>
    <source>
        <strain evidence="7">287711</strain>
    </source>
</reference>
<evidence type="ECO:0000256" key="2">
    <source>
        <dbReference type="ARBA" id="ARBA00022490"/>
    </source>
</evidence>
<dbReference type="AlphaFoldDB" id="A0A8H9ABQ8"/>
<dbReference type="Gene3D" id="3.90.226.10">
    <property type="entry name" value="2-enoyl-CoA Hydratase, Chain A, domain 1"/>
    <property type="match status" value="1"/>
</dbReference>
<dbReference type="GO" id="GO:0051117">
    <property type="term" value="F:ATPase binding"/>
    <property type="evidence" value="ECO:0007669"/>
    <property type="project" value="TreeGrafter"/>
</dbReference>
<evidence type="ECO:0000256" key="4">
    <source>
        <dbReference type="ARBA" id="ARBA00022801"/>
    </source>
</evidence>
<dbReference type="Pfam" id="PF25209">
    <property type="entry name" value="Phage_capsid_4"/>
    <property type="match status" value="1"/>
</dbReference>
<dbReference type="GO" id="GO:0004176">
    <property type="term" value="F:ATP-dependent peptidase activity"/>
    <property type="evidence" value="ECO:0007669"/>
    <property type="project" value="InterPro"/>
</dbReference>
<dbReference type="SUPFAM" id="SSF52096">
    <property type="entry name" value="ClpP/crotonase"/>
    <property type="match status" value="1"/>
</dbReference>
<dbReference type="NCBIfam" id="NF045542">
    <property type="entry name" value="Clp_rel_HeadMat"/>
    <property type="match status" value="1"/>
</dbReference>
<dbReference type="InterPro" id="IPR029045">
    <property type="entry name" value="ClpP/crotonase-like_dom_sf"/>
</dbReference>
<dbReference type="PRINTS" id="PR00127">
    <property type="entry name" value="CLPPROTEASEP"/>
</dbReference>
<dbReference type="CDD" id="cd07016">
    <property type="entry name" value="S14_ClpP_1"/>
    <property type="match status" value="1"/>
</dbReference>
<evidence type="ECO:0000256" key="5">
    <source>
        <dbReference type="ARBA" id="ARBA00022825"/>
    </source>
</evidence>
<gene>
    <name evidence="7" type="ORF">DLV22_00015</name>
</gene>
<accession>A0A8H9ABQ8</accession>
<dbReference type="GO" id="GO:0009368">
    <property type="term" value="C:endopeptidase Clp complex"/>
    <property type="evidence" value="ECO:0007669"/>
    <property type="project" value="TreeGrafter"/>
</dbReference>
<evidence type="ECO:0000313" key="7">
    <source>
        <dbReference type="EMBL" id="EGE3743122.1"/>
    </source>
</evidence>
<comment type="similarity">
    <text evidence="1 6">Belongs to the peptidase S14 family.</text>
</comment>
<dbReference type="Pfam" id="PF00574">
    <property type="entry name" value="CLP_protease"/>
    <property type="match status" value="1"/>
</dbReference>
<organism evidence="7">
    <name type="scientific">Shigella boydii</name>
    <dbReference type="NCBI Taxonomy" id="621"/>
    <lineage>
        <taxon>Bacteria</taxon>
        <taxon>Pseudomonadati</taxon>
        <taxon>Pseudomonadota</taxon>
        <taxon>Gammaproteobacteria</taxon>
        <taxon>Enterobacterales</taxon>
        <taxon>Enterobacteriaceae</taxon>
        <taxon>Shigella</taxon>
    </lineage>
</organism>
<proteinExistence type="inferred from homology"/>
<keyword evidence="4" id="KW-0378">Hydrolase</keyword>
<sequence length="638" mass="69628">MNRWYTIKAADVRGTAEISIYEEIGGFGITAKQFTEDLKALGDVSHINLRIHSPGGDVFEGIAIYNLLRNHPADITVYIDDVAASMASVVAMAGDRVVMPENAMMMIHKPWGISGGNAGDMRDYADLLDKVETVLIPAYARKTGKSAQEIATMLEDETWMDGKECLKHGFADELLPSVRAMARIESKRTGDFLHMPETIKGMITPPKSQAKNTITGDQERINGIKEIFSVFGNQYDGIKMSCLEDASCTLEMARERLLNEMGKNHTPTNKNIPSHIYAGNGNITGDAIRQGLYSRLGYERPERGNPYAMMSLFEMAQASLTDRGITVNGFINRSQVVNAAFTHSSSDFSHILAGGAEKSVLKGWQDSGETFQKWTRTGSLSNFHEAKRVGLNGFSKLDKVPEGAEYKYITTSDKGVPIALATYGNIFSVTRQAIINDDLTQLTTIPMAMGRAAARTVGNLVYLLLTGNGKFTDGKALFHADHKNLIAKDMDMEGLNEARKLMRLQEDANGDSLNITPAFVLVPAALESAAHRAILSSSSLFPVDGEGTINQNPGIINVVKDMAEVIVEPRLDKANSKEWYVAAAKGMDTIEVAYLDGIDTPYLEEQEGFTVDGVAWKVRIDAGVAALDYRGLLKSSGA</sequence>
<dbReference type="PANTHER" id="PTHR10381">
    <property type="entry name" value="ATP-DEPENDENT CLP PROTEASE PROTEOLYTIC SUBUNIT"/>
    <property type="match status" value="1"/>
</dbReference>
<name>A0A8H9ABQ8_SHIBO</name>
<evidence type="ECO:0000256" key="6">
    <source>
        <dbReference type="RuleBase" id="RU003567"/>
    </source>
</evidence>
<dbReference type="InterPro" id="IPR023562">
    <property type="entry name" value="ClpP/TepA"/>
</dbReference>
<evidence type="ECO:0000256" key="3">
    <source>
        <dbReference type="ARBA" id="ARBA00022670"/>
    </source>
</evidence>
<comment type="caution">
    <text evidence="7">The sequence shown here is derived from an EMBL/GenBank/DDBJ whole genome shotgun (WGS) entry which is preliminary data.</text>
</comment>
<evidence type="ECO:0000256" key="1">
    <source>
        <dbReference type="ARBA" id="ARBA00007039"/>
    </source>
</evidence>
<dbReference type="GO" id="GO:0006515">
    <property type="term" value="P:protein quality control for misfolded or incompletely synthesized proteins"/>
    <property type="evidence" value="ECO:0007669"/>
    <property type="project" value="TreeGrafter"/>
</dbReference>
<dbReference type="InterPro" id="IPR001907">
    <property type="entry name" value="ClpP"/>
</dbReference>
<keyword evidence="5" id="KW-0720">Serine protease</keyword>
<keyword evidence="3" id="KW-0645">Protease</keyword>
<dbReference type="EMBL" id="AAVUMO010000001">
    <property type="protein sequence ID" value="EGE3743122.1"/>
    <property type="molecule type" value="Genomic_DNA"/>
</dbReference>
<keyword evidence="2" id="KW-0963">Cytoplasm</keyword>